<dbReference type="GO" id="GO:0005886">
    <property type="term" value="C:plasma membrane"/>
    <property type="evidence" value="ECO:0007669"/>
    <property type="project" value="UniProtKB-SubCell"/>
</dbReference>
<feature type="transmembrane region" description="Helical" evidence="7">
    <location>
        <begin position="271"/>
        <end position="293"/>
    </location>
</feature>
<evidence type="ECO:0000256" key="3">
    <source>
        <dbReference type="ARBA" id="ARBA00022519"/>
    </source>
</evidence>
<keyword evidence="5 7" id="KW-1133">Transmembrane helix</keyword>
<evidence type="ECO:0000256" key="6">
    <source>
        <dbReference type="ARBA" id="ARBA00023136"/>
    </source>
</evidence>
<feature type="transmembrane region" description="Helical" evidence="7">
    <location>
        <begin position="358"/>
        <end position="381"/>
    </location>
</feature>
<comment type="subcellular location">
    <subcellularLocation>
        <location evidence="1">Cell inner membrane</location>
        <topology evidence="1">Multi-pass membrane protein</topology>
    </subcellularLocation>
</comment>
<feature type="transmembrane region" description="Helical" evidence="7">
    <location>
        <begin position="393"/>
        <end position="413"/>
    </location>
</feature>
<dbReference type="InterPro" id="IPR004681">
    <property type="entry name" value="TRAP_DctM"/>
</dbReference>
<feature type="transmembrane region" description="Helical" evidence="7">
    <location>
        <begin position="213"/>
        <end position="234"/>
    </location>
</feature>
<feature type="transmembrane region" description="Helical" evidence="7">
    <location>
        <begin position="170"/>
        <end position="192"/>
    </location>
</feature>
<gene>
    <name evidence="9" type="ORF">HNR44_001970</name>
</gene>
<accession>A0A841PZC9</accession>
<dbReference type="PIRSF" id="PIRSF006066">
    <property type="entry name" value="HI0050"/>
    <property type="match status" value="1"/>
</dbReference>
<evidence type="ECO:0000256" key="1">
    <source>
        <dbReference type="ARBA" id="ARBA00004429"/>
    </source>
</evidence>
<dbReference type="EMBL" id="JACHHJ010000002">
    <property type="protein sequence ID" value="MBB6449992.1"/>
    <property type="molecule type" value="Genomic_DNA"/>
</dbReference>
<keyword evidence="4 7" id="KW-0812">Transmembrane</keyword>
<feature type="transmembrane region" description="Helical" evidence="7">
    <location>
        <begin position="335"/>
        <end position="352"/>
    </location>
</feature>
<proteinExistence type="predicted"/>
<feature type="transmembrane region" description="Helical" evidence="7">
    <location>
        <begin position="47"/>
        <end position="66"/>
    </location>
</feature>
<comment type="caution">
    <text evidence="9">The sequence shown here is derived from an EMBL/GenBank/DDBJ whole genome shotgun (WGS) entry which is preliminary data.</text>
</comment>
<feature type="domain" description="TRAP C4-dicarboxylate transport system permease DctM subunit" evidence="8">
    <location>
        <begin position="8"/>
        <end position="416"/>
    </location>
</feature>
<dbReference type="RefSeq" id="WP_184403922.1">
    <property type="nucleotide sequence ID" value="NZ_JACHHJ010000002.1"/>
</dbReference>
<evidence type="ECO:0000256" key="7">
    <source>
        <dbReference type="SAM" id="Phobius"/>
    </source>
</evidence>
<dbReference type="AlphaFoldDB" id="A0A841PZC9"/>
<evidence type="ECO:0000256" key="2">
    <source>
        <dbReference type="ARBA" id="ARBA00022475"/>
    </source>
</evidence>
<evidence type="ECO:0000256" key="5">
    <source>
        <dbReference type="ARBA" id="ARBA00022989"/>
    </source>
</evidence>
<reference evidence="9 10" key="1">
    <citation type="submission" date="2020-08" db="EMBL/GenBank/DDBJ databases">
        <title>Genomic Encyclopedia of Type Strains, Phase IV (KMG-IV): sequencing the most valuable type-strain genomes for metagenomic binning, comparative biology and taxonomic classification.</title>
        <authorList>
            <person name="Goeker M."/>
        </authorList>
    </citation>
    <scope>NUCLEOTIDE SEQUENCE [LARGE SCALE GENOMIC DNA]</scope>
    <source>
        <strain evidence="9 10">DSM 21769</strain>
    </source>
</reference>
<dbReference type="Pfam" id="PF06808">
    <property type="entry name" value="DctM"/>
    <property type="match status" value="1"/>
</dbReference>
<feature type="transmembrane region" description="Helical" evidence="7">
    <location>
        <begin position="7"/>
        <end position="35"/>
    </location>
</feature>
<keyword evidence="10" id="KW-1185">Reference proteome</keyword>
<sequence length="425" mass="45366">MTGLILVLLFLGLLLLGVPIAFVIGIVAYAGFFMLGDVPLQVIVEGMFSGLESFVLLAVPLFILAANIMNSGQISDRLISLAVAMVGHIRGGLAQANIVVSMFFGGISGAATADTAGVGKVLIPSMIKESYSKETSVGVTAASSTMGMLIPPSIPMIVYGSVTNVSVGQMFVGGILPGLLMGASMMAFVGYISHRHAYPRHERVQAKEVGRQFLKSIPPLLTPVIILVGIIGGYVTPTEAAILACIYATILAVFAYKTLRFRDLPEVIYDTIKLSSLTLFALATASALGRLFSYFRLPEQVSVFFEASFPYEWMFILAVIVLFLFVGMILDTIPAIILFVPIVLPAAEAFGIDPIHFGIVVVMCLAVGLITPPYGLSMLLASKIAELSVMRSIVALLPFVIVIVIAILIVAYVPEITLWLPGFLE</sequence>
<evidence type="ECO:0000256" key="4">
    <source>
        <dbReference type="ARBA" id="ARBA00022692"/>
    </source>
</evidence>
<organism evidence="9 10">
    <name type="scientific">Geomicrobium halophilum</name>
    <dbReference type="NCBI Taxonomy" id="549000"/>
    <lineage>
        <taxon>Bacteria</taxon>
        <taxon>Bacillati</taxon>
        <taxon>Bacillota</taxon>
        <taxon>Bacilli</taxon>
        <taxon>Bacillales</taxon>
        <taxon>Geomicrobium</taxon>
    </lineage>
</organism>
<protein>
    <submittedName>
        <fullName evidence="9">Tripartite ATP-independent transporter DctM subunit</fullName>
    </submittedName>
</protein>
<feature type="transmembrane region" description="Helical" evidence="7">
    <location>
        <begin position="240"/>
        <end position="259"/>
    </location>
</feature>
<dbReference type="PANTHER" id="PTHR33362">
    <property type="entry name" value="SIALIC ACID TRAP TRANSPORTER PERMEASE PROTEIN SIAT-RELATED"/>
    <property type="match status" value="1"/>
</dbReference>
<keyword evidence="6 7" id="KW-0472">Membrane</keyword>
<dbReference type="InterPro" id="IPR010656">
    <property type="entry name" value="DctM"/>
</dbReference>
<keyword evidence="2" id="KW-1003">Cell membrane</keyword>
<evidence type="ECO:0000313" key="9">
    <source>
        <dbReference type="EMBL" id="MBB6449992.1"/>
    </source>
</evidence>
<feature type="transmembrane region" description="Helical" evidence="7">
    <location>
        <begin position="313"/>
        <end position="330"/>
    </location>
</feature>
<feature type="transmembrane region" description="Helical" evidence="7">
    <location>
        <begin position="135"/>
        <end position="158"/>
    </location>
</feature>
<name>A0A841PZC9_9BACL</name>
<evidence type="ECO:0000313" key="10">
    <source>
        <dbReference type="Proteomes" id="UP000568839"/>
    </source>
</evidence>
<dbReference type="PANTHER" id="PTHR33362:SF2">
    <property type="entry name" value="TRAP TRANSPORTER LARGE PERMEASE PROTEIN"/>
    <property type="match status" value="1"/>
</dbReference>
<dbReference type="GO" id="GO:0022857">
    <property type="term" value="F:transmembrane transporter activity"/>
    <property type="evidence" value="ECO:0007669"/>
    <property type="project" value="TreeGrafter"/>
</dbReference>
<dbReference type="Proteomes" id="UP000568839">
    <property type="component" value="Unassembled WGS sequence"/>
</dbReference>
<keyword evidence="3" id="KW-0997">Cell inner membrane</keyword>
<dbReference type="NCBIfam" id="TIGR00786">
    <property type="entry name" value="dctM"/>
    <property type="match status" value="1"/>
</dbReference>
<evidence type="ECO:0000259" key="8">
    <source>
        <dbReference type="Pfam" id="PF06808"/>
    </source>
</evidence>